<evidence type="ECO:0000259" key="9">
    <source>
        <dbReference type="PROSITE" id="PS51918"/>
    </source>
</evidence>
<keyword evidence="2 7" id="KW-0949">S-adenosyl-L-methionine</keyword>
<dbReference type="Proteomes" id="UP000003505">
    <property type="component" value="Unassembled WGS sequence"/>
</dbReference>
<dbReference type="GO" id="GO:0042364">
    <property type="term" value="P:water-soluble vitamin biosynthetic process"/>
    <property type="evidence" value="ECO:0007669"/>
    <property type="project" value="UniProtKB-ARBA"/>
</dbReference>
<feature type="binding site" evidence="7">
    <location>
        <position position="68"/>
    </location>
    <ligand>
        <name>[4Fe-4S] cluster</name>
        <dbReference type="ChEBI" id="CHEBI:49883"/>
        <note>4Fe-4S-S-AdoMet</note>
    </ligand>
</feature>
<dbReference type="AlphaFoldDB" id="C9LXP3"/>
<evidence type="ECO:0000313" key="10">
    <source>
        <dbReference type="EMBL" id="AEB99414.1"/>
    </source>
</evidence>
<comment type="cofactor">
    <cofactor evidence="6">
        <name>[2Fe-2S] cluster</name>
        <dbReference type="ChEBI" id="CHEBI:190135"/>
    </cofactor>
</comment>
<organism evidence="11 12">
    <name type="scientific">Selenomonas sputigena (strain ATCC 35185 / DSM 20758 / CCUG 44933 / VPI D19B-28)</name>
    <dbReference type="NCBI Taxonomy" id="546271"/>
    <lineage>
        <taxon>Bacteria</taxon>
        <taxon>Bacillati</taxon>
        <taxon>Bacillota</taxon>
        <taxon>Negativicutes</taxon>
        <taxon>Selenomonadales</taxon>
        <taxon>Selenomonadaceae</taxon>
        <taxon>Selenomonas</taxon>
    </lineage>
</organism>
<dbReference type="InterPro" id="IPR007197">
    <property type="entry name" value="rSAM"/>
</dbReference>
<dbReference type="eggNOG" id="COG0502">
    <property type="taxonomic scope" value="Bacteria"/>
</dbReference>
<dbReference type="InterPro" id="IPR034422">
    <property type="entry name" value="HydE/PylB-like"/>
</dbReference>
<dbReference type="PANTHER" id="PTHR43726:SF1">
    <property type="entry name" value="BIOTIN SYNTHASE"/>
    <property type="match status" value="1"/>
</dbReference>
<name>C9LXP3_SELS3</name>
<dbReference type="SUPFAM" id="SSF102114">
    <property type="entry name" value="Radical SAM enzymes"/>
    <property type="match status" value="1"/>
</dbReference>
<dbReference type="SFLD" id="SFLDG01060">
    <property type="entry name" value="BATS_domain_containing"/>
    <property type="match status" value="1"/>
</dbReference>
<dbReference type="RefSeq" id="WP_006193593.1">
    <property type="nucleotide sequence ID" value="NC_015437.1"/>
</dbReference>
<accession>C9LXP3</accession>
<dbReference type="OrthoDB" id="9775764at2"/>
<dbReference type="InterPro" id="IPR024021">
    <property type="entry name" value="FeFe-hyd_HydE_rSAM"/>
</dbReference>
<protein>
    <submittedName>
        <fullName evidence="11">Iron-only hydrogenase maturation rSAM protein HydE</fullName>
    </submittedName>
    <submittedName>
        <fullName evidence="10">Radical SAM domain protein</fullName>
    </submittedName>
</protein>
<dbReference type="InterPro" id="IPR058240">
    <property type="entry name" value="rSAM_sf"/>
</dbReference>
<evidence type="ECO:0000256" key="2">
    <source>
        <dbReference type="ARBA" id="ARBA00022691"/>
    </source>
</evidence>
<dbReference type="InterPro" id="IPR006638">
    <property type="entry name" value="Elp3/MiaA/NifB-like_rSAM"/>
</dbReference>
<dbReference type="Pfam" id="PF04055">
    <property type="entry name" value="Radical_SAM"/>
    <property type="match status" value="1"/>
</dbReference>
<dbReference type="Proteomes" id="UP000011124">
    <property type="component" value="Chromosome"/>
</dbReference>
<dbReference type="STRING" id="546271.Selsp_0442"/>
<dbReference type="GO" id="GO:0046872">
    <property type="term" value="F:metal ion binding"/>
    <property type="evidence" value="ECO:0007669"/>
    <property type="project" value="UniProtKB-KW"/>
</dbReference>
<dbReference type="PROSITE" id="PS51918">
    <property type="entry name" value="RADICAL_SAM"/>
    <property type="match status" value="1"/>
</dbReference>
<dbReference type="InterPro" id="IPR013785">
    <property type="entry name" value="Aldolase_TIM"/>
</dbReference>
<gene>
    <name evidence="11" type="primary">hydE</name>
    <name evidence="10" type="ordered locus">Selsp_0442</name>
    <name evidence="11" type="ORF">SELSPUOL_02251</name>
</gene>
<dbReference type="GO" id="GO:0044272">
    <property type="term" value="P:sulfur compound biosynthetic process"/>
    <property type="evidence" value="ECO:0007669"/>
    <property type="project" value="UniProtKB-ARBA"/>
</dbReference>
<keyword evidence="3" id="KW-0479">Metal-binding</keyword>
<feature type="binding site" evidence="7">
    <location>
        <position position="61"/>
    </location>
    <ligand>
        <name>[4Fe-4S] cluster</name>
        <dbReference type="ChEBI" id="CHEBI:49883"/>
        <note>4Fe-4S-S-AdoMet</note>
    </ligand>
</feature>
<comment type="cofactor">
    <cofactor evidence="7">
        <name>[4Fe-4S] cluster</name>
        <dbReference type="ChEBI" id="CHEBI:49883"/>
    </cofactor>
    <text evidence="7">Binds 1 [4Fe-4S] cluster. The cluster is coordinated with 3 cysteines and an exchangeable S-adenosyl-L-methionine.</text>
</comment>
<dbReference type="GO" id="GO:0051539">
    <property type="term" value="F:4 iron, 4 sulfur cluster binding"/>
    <property type="evidence" value="ECO:0007669"/>
    <property type="project" value="UniProtKB-KW"/>
</dbReference>
<dbReference type="SFLD" id="SFLDS00029">
    <property type="entry name" value="Radical_SAM"/>
    <property type="match status" value="1"/>
</dbReference>
<dbReference type="NCBIfam" id="TIGR03956">
    <property type="entry name" value="rSAM_HydE"/>
    <property type="match status" value="1"/>
</dbReference>
<evidence type="ECO:0000256" key="3">
    <source>
        <dbReference type="ARBA" id="ARBA00022723"/>
    </source>
</evidence>
<sequence>MGQRLIEKAENEHSLCEEELAELLTSSAAEEPLAAAADRVRRKYVGDGVHLRGLIEFTNICRRSCFYCGLRRENERAERYRLRSQEIVRLAQNARGYGYRTVVLQGGEDGYWHVERLAPILREIRALGLVITLSIGERTEEEYRALKEAGASRFLLRIETTDRELYERLDPGMSWEARRACLASLRALGYEVGTGSLVGLPGQSVESLARDILFFQEIDADMVGIGPFIPNGDTPLGEAAAGDIHLTRRMVSLLRLLLPEANIPATTAMETLERGARSLILRSGANVIMPNVTEGDFRRKYALYPGKACVKDTPEHCRACLGAQLSAIGRFVAEDAGFRRRRSIDL</sequence>
<dbReference type="Gene3D" id="3.20.20.70">
    <property type="entry name" value="Aldolase class I"/>
    <property type="match status" value="1"/>
</dbReference>
<evidence type="ECO:0000313" key="13">
    <source>
        <dbReference type="Proteomes" id="UP000011124"/>
    </source>
</evidence>
<feature type="domain" description="Radical SAM core" evidence="9">
    <location>
        <begin position="47"/>
        <end position="270"/>
    </location>
</feature>
<dbReference type="EMBL" id="ACKP02000049">
    <property type="protein sequence ID" value="EEX76426.1"/>
    <property type="molecule type" value="Genomic_DNA"/>
</dbReference>
<dbReference type="CDD" id="cd01335">
    <property type="entry name" value="Radical_SAM"/>
    <property type="match status" value="1"/>
</dbReference>
<evidence type="ECO:0000256" key="5">
    <source>
        <dbReference type="ARBA" id="ARBA00023014"/>
    </source>
</evidence>
<dbReference type="PIRSF" id="PIRSF004762">
    <property type="entry name" value="CHP00423"/>
    <property type="match status" value="1"/>
</dbReference>
<dbReference type="PANTHER" id="PTHR43726">
    <property type="entry name" value="3-METHYLORNITHINE SYNTHASE"/>
    <property type="match status" value="1"/>
</dbReference>
<keyword evidence="4 7" id="KW-0408">Iron</keyword>
<dbReference type="SFLD" id="SFLDF00348">
    <property type="entry name" value="FeFe_hydrogenase_maturase_(Hyd"/>
    <property type="match status" value="1"/>
</dbReference>
<evidence type="ECO:0000256" key="8">
    <source>
        <dbReference type="PIRSR" id="PIRSR004762-2"/>
    </source>
</evidence>
<dbReference type="InterPro" id="IPR010722">
    <property type="entry name" value="BATS_dom"/>
</dbReference>
<evidence type="ECO:0000256" key="1">
    <source>
        <dbReference type="ARBA" id="ARBA00022485"/>
    </source>
</evidence>
<reference evidence="10 13" key="2">
    <citation type="submission" date="2011-04" db="EMBL/GenBank/DDBJ databases">
        <title>The complete genome of Selenomonas sputigena DSM 20758.</title>
        <authorList>
            <consortium name="US DOE Joint Genome Institute (JGI-PGF)"/>
            <person name="Lucas S."/>
            <person name="Copeland A."/>
            <person name="Lapidus A."/>
            <person name="Bruce D."/>
            <person name="Goodwin L."/>
            <person name="Pitluck S."/>
            <person name="Peters L."/>
            <person name="Kyrpides N."/>
            <person name="Mavromatis K."/>
            <person name="Ivanova N."/>
            <person name="Ovchinnikova G."/>
            <person name="Teshima H."/>
            <person name="Detter J.C."/>
            <person name="Tapia R."/>
            <person name="Han C."/>
            <person name="Land M."/>
            <person name="Hauser L."/>
            <person name="Markowitz V."/>
            <person name="Cheng J.-F."/>
            <person name="Hugenholtz P."/>
            <person name="Woyke T."/>
            <person name="Wu D."/>
            <person name="Gronow S."/>
            <person name="Wellnitz S."/>
            <person name="Schneider S."/>
            <person name="Klenk H.-P."/>
            <person name="Eisen J.A."/>
        </authorList>
    </citation>
    <scope>NUCLEOTIDE SEQUENCE [LARGE SCALE GENOMIC DNA]</scope>
    <source>
        <strain evidence="10">ATCC 35185</strain>
        <strain evidence="13">ATCC 35185 / DSM 20758 / VPI D19B-28</strain>
    </source>
</reference>
<dbReference type="HOGENOM" id="CLU_033172_0_1_9"/>
<feature type="binding site" evidence="8">
    <location>
        <position position="134"/>
    </location>
    <ligand>
        <name>(3R)-3-methyl-D-ornithine</name>
        <dbReference type="ChEBI" id="CHEBI:64642"/>
    </ligand>
</feature>
<evidence type="ECO:0000256" key="7">
    <source>
        <dbReference type="PIRSR" id="PIRSR004762-1"/>
    </source>
</evidence>
<keyword evidence="13" id="KW-1185">Reference proteome</keyword>
<dbReference type="SMART" id="SM00729">
    <property type="entry name" value="Elp3"/>
    <property type="match status" value="1"/>
</dbReference>
<evidence type="ECO:0000256" key="6">
    <source>
        <dbReference type="ARBA" id="ARBA00034078"/>
    </source>
</evidence>
<keyword evidence="5 7" id="KW-0411">Iron-sulfur</keyword>
<proteinExistence type="predicted"/>
<feature type="binding site" evidence="7">
    <location>
        <position position="65"/>
    </location>
    <ligand>
        <name>[4Fe-4S] cluster</name>
        <dbReference type="ChEBI" id="CHEBI:49883"/>
        <note>4Fe-4S-S-AdoMet</note>
    </ligand>
</feature>
<feature type="binding site" evidence="8">
    <location>
        <position position="159"/>
    </location>
    <ligand>
        <name>S-adenosyl-L-methionine</name>
        <dbReference type="ChEBI" id="CHEBI:59789"/>
    </ligand>
</feature>
<dbReference type="SFLD" id="SFLDG01082">
    <property type="entry name" value="B12-binding_domain_containing"/>
    <property type="match status" value="1"/>
</dbReference>
<reference evidence="11 12" key="1">
    <citation type="submission" date="2009-09" db="EMBL/GenBank/DDBJ databases">
        <authorList>
            <person name="Weinstock G."/>
            <person name="Sodergren E."/>
            <person name="Clifton S."/>
            <person name="Fulton L."/>
            <person name="Fulton B."/>
            <person name="Courtney L."/>
            <person name="Fronick C."/>
            <person name="Harrison M."/>
            <person name="Strong C."/>
            <person name="Farmer C."/>
            <person name="Delahaunty K."/>
            <person name="Markovic C."/>
            <person name="Hall O."/>
            <person name="Minx P."/>
            <person name="Tomlinson C."/>
            <person name="Mitreva M."/>
            <person name="Nelson J."/>
            <person name="Hou S."/>
            <person name="Wollam A."/>
            <person name="Pepin K.H."/>
            <person name="Johnson M."/>
            <person name="Bhonagiri V."/>
            <person name="Nash W.E."/>
            <person name="Warren W."/>
            <person name="Chinwalla A."/>
            <person name="Mardis E.R."/>
            <person name="Wilson R.K."/>
        </authorList>
    </citation>
    <scope>NUCLEOTIDE SEQUENCE [LARGE SCALE GENOMIC DNA]</scope>
    <source>
        <strain evidence="11">ATCC 35185</strain>
        <strain evidence="12">ATCC 35185 / DSM 20758 / VPI D19B-28</strain>
    </source>
</reference>
<feature type="binding site" evidence="8">
    <location>
        <position position="178"/>
    </location>
    <ligand>
        <name>S-adenosyl-L-methionine</name>
        <dbReference type="ChEBI" id="CHEBI:59789"/>
    </ligand>
</feature>
<evidence type="ECO:0000256" key="4">
    <source>
        <dbReference type="ARBA" id="ARBA00023004"/>
    </source>
</evidence>
<dbReference type="EMBL" id="CP002637">
    <property type="protein sequence ID" value="AEB99414.1"/>
    <property type="molecule type" value="Genomic_DNA"/>
</dbReference>
<evidence type="ECO:0000313" key="12">
    <source>
        <dbReference type="Proteomes" id="UP000003505"/>
    </source>
</evidence>
<dbReference type="SFLD" id="SFLDG01280">
    <property type="entry name" value="HydE/PylB-like"/>
    <property type="match status" value="1"/>
</dbReference>
<dbReference type="KEGG" id="ssg:Selsp_0442"/>
<dbReference type="SMART" id="SM00876">
    <property type="entry name" value="BATS"/>
    <property type="match status" value="1"/>
</dbReference>
<evidence type="ECO:0000313" key="11">
    <source>
        <dbReference type="EMBL" id="EEX76426.1"/>
    </source>
</evidence>
<keyword evidence="1 7" id="KW-0004">4Fe-4S</keyword>
<dbReference type="GO" id="GO:0016740">
    <property type="term" value="F:transferase activity"/>
    <property type="evidence" value="ECO:0007669"/>
    <property type="project" value="TreeGrafter"/>
</dbReference>